<name>A0ABY4MZQ5_9MICO</name>
<evidence type="ECO:0000313" key="4">
    <source>
        <dbReference type="EMBL" id="UQN15160.1"/>
    </source>
</evidence>
<protein>
    <submittedName>
        <fullName evidence="4">2-hydroxyacid dehydrogenase</fullName>
    </submittedName>
</protein>
<accession>A0ABY4MZQ5</accession>
<dbReference type="SUPFAM" id="SSF51735">
    <property type="entry name" value="NAD(P)-binding Rossmann-fold domains"/>
    <property type="match status" value="1"/>
</dbReference>
<keyword evidence="1" id="KW-0560">Oxidoreductase</keyword>
<evidence type="ECO:0000259" key="3">
    <source>
        <dbReference type="Pfam" id="PF02826"/>
    </source>
</evidence>
<reference evidence="4" key="1">
    <citation type="submission" date="2022-05" db="EMBL/GenBank/DDBJ databases">
        <title>Complete genome sequence of toluene-degrading Gulosibacter sediminis strain ACHW.36C.</title>
        <authorList>
            <person name="Wai A.C."/>
            <person name="Lai G.K."/>
            <person name="Griffin S.D."/>
            <person name="Leung F.C."/>
        </authorList>
    </citation>
    <scope>NUCLEOTIDE SEQUENCE [LARGE SCALE GENOMIC DNA]</scope>
    <source>
        <strain evidence="4">ACHW.36C</strain>
    </source>
</reference>
<gene>
    <name evidence="4" type="ORF">M3M28_01445</name>
</gene>
<sequence length="327" mass="34633">MVTPLRIVVSDPIIAPFRAQLEATAEPHEWVYATSGDAAELNRVAADADVLVLSKLAEPADLRESSIRLAHVTGAGTDRVDVALLPADVAICNTGHHGRSIAEHVIMQLLMLRRRALTTDAQLRSGEWRTVASDPATPYHRLAFGDTLGVVGTGEIGQEVAALAAGLGMRTIGVRRNASAGVPAGSSFERVYGFDELEAFLGECDIVVVCAPLNDETRGMISRPQLAAMKPTAHLLNVARGGVLDEDAVAEAVADGTIAGVGLDVWWGGNDGLRAPKSVARFASLPNTVVSPHHSGHAEQVFIARARDIAHNIDRLAAGLPLERQVR</sequence>
<evidence type="ECO:0000256" key="1">
    <source>
        <dbReference type="ARBA" id="ARBA00023002"/>
    </source>
</evidence>
<dbReference type="InterPro" id="IPR036291">
    <property type="entry name" value="NAD(P)-bd_dom_sf"/>
</dbReference>
<feature type="domain" description="D-isomer specific 2-hydroxyacid dehydrogenase NAD-binding" evidence="3">
    <location>
        <begin position="106"/>
        <end position="294"/>
    </location>
</feature>
<dbReference type="SUPFAM" id="SSF52283">
    <property type="entry name" value="Formate/glycerate dehydrogenase catalytic domain-like"/>
    <property type="match status" value="1"/>
</dbReference>
<dbReference type="PANTHER" id="PTHR43333">
    <property type="entry name" value="2-HACID_DH_C DOMAIN-CONTAINING PROTEIN"/>
    <property type="match status" value="1"/>
</dbReference>
<dbReference type="Gene3D" id="3.40.50.720">
    <property type="entry name" value="NAD(P)-binding Rossmann-like Domain"/>
    <property type="match status" value="2"/>
</dbReference>
<dbReference type="EMBL" id="CP097160">
    <property type="protein sequence ID" value="UQN15160.1"/>
    <property type="molecule type" value="Genomic_DNA"/>
</dbReference>
<keyword evidence="2" id="KW-0520">NAD</keyword>
<dbReference type="Pfam" id="PF02826">
    <property type="entry name" value="2-Hacid_dh_C"/>
    <property type="match status" value="1"/>
</dbReference>
<evidence type="ECO:0000256" key="2">
    <source>
        <dbReference type="ARBA" id="ARBA00023027"/>
    </source>
</evidence>
<proteinExistence type="predicted"/>
<dbReference type="CDD" id="cd12165">
    <property type="entry name" value="2-Hacid_dh_6"/>
    <property type="match status" value="1"/>
</dbReference>
<dbReference type="InterPro" id="IPR006140">
    <property type="entry name" value="D-isomer_DH_NAD-bd"/>
</dbReference>
<dbReference type="PANTHER" id="PTHR43333:SF1">
    <property type="entry name" value="D-ISOMER SPECIFIC 2-HYDROXYACID DEHYDROGENASE NAD-BINDING DOMAIN-CONTAINING PROTEIN"/>
    <property type="match status" value="1"/>
</dbReference>
<organism evidence="4">
    <name type="scientific">Gulosibacter sediminis</name>
    <dbReference type="NCBI Taxonomy" id="1729695"/>
    <lineage>
        <taxon>Bacteria</taxon>
        <taxon>Bacillati</taxon>
        <taxon>Actinomycetota</taxon>
        <taxon>Actinomycetes</taxon>
        <taxon>Micrococcales</taxon>
        <taxon>Microbacteriaceae</taxon>
        <taxon>Gulosibacter</taxon>
    </lineage>
</organism>